<dbReference type="EMBL" id="JAIQCJ010002240">
    <property type="protein sequence ID" value="KAJ8778685.1"/>
    <property type="molecule type" value="Genomic_DNA"/>
</dbReference>
<evidence type="ECO:0000313" key="2">
    <source>
        <dbReference type="EMBL" id="KAJ8778685.1"/>
    </source>
</evidence>
<name>A0AB34GIL9_ESCRO</name>
<proteinExistence type="predicted"/>
<sequence length="117" mass="12793">MLATLARVAALRRTGLLSRRGGGRGLWTGRPQSGILRDSVRAAKGTPAPASPLRRHPKESAGLSRSIRCPRRPPFGLSRLPLPWLRGSPVVTLPGVRARVRPLHGDWFQEPPLDTKN</sequence>
<keyword evidence="3" id="KW-1185">Reference proteome</keyword>
<reference evidence="2 3" key="1">
    <citation type="submission" date="2022-11" db="EMBL/GenBank/DDBJ databases">
        <title>Whole genome sequence of Eschrichtius robustus ER-17-0199.</title>
        <authorList>
            <person name="Bruniche-Olsen A."/>
            <person name="Black A.N."/>
            <person name="Fields C.J."/>
            <person name="Walden K."/>
            <person name="Dewoody J.A."/>
        </authorList>
    </citation>
    <scope>NUCLEOTIDE SEQUENCE [LARGE SCALE GENOMIC DNA]</scope>
    <source>
        <strain evidence="2">ER-17-0199</strain>
        <tissue evidence="2">Blubber</tissue>
    </source>
</reference>
<gene>
    <name evidence="2" type="ORF">J1605_013362</name>
</gene>
<accession>A0AB34GIL9</accession>
<organism evidence="2 3">
    <name type="scientific">Eschrichtius robustus</name>
    <name type="common">California gray whale</name>
    <name type="synonym">Eschrichtius gibbosus</name>
    <dbReference type="NCBI Taxonomy" id="9764"/>
    <lineage>
        <taxon>Eukaryota</taxon>
        <taxon>Metazoa</taxon>
        <taxon>Chordata</taxon>
        <taxon>Craniata</taxon>
        <taxon>Vertebrata</taxon>
        <taxon>Euteleostomi</taxon>
        <taxon>Mammalia</taxon>
        <taxon>Eutheria</taxon>
        <taxon>Laurasiatheria</taxon>
        <taxon>Artiodactyla</taxon>
        <taxon>Whippomorpha</taxon>
        <taxon>Cetacea</taxon>
        <taxon>Mysticeti</taxon>
        <taxon>Eschrichtiidae</taxon>
        <taxon>Eschrichtius</taxon>
    </lineage>
</organism>
<comment type="caution">
    <text evidence="2">The sequence shown here is derived from an EMBL/GenBank/DDBJ whole genome shotgun (WGS) entry which is preliminary data.</text>
</comment>
<dbReference type="AlphaFoldDB" id="A0AB34GIL9"/>
<evidence type="ECO:0000256" key="1">
    <source>
        <dbReference type="SAM" id="MobiDB-lite"/>
    </source>
</evidence>
<feature type="region of interest" description="Disordered" evidence="1">
    <location>
        <begin position="43"/>
        <end position="67"/>
    </location>
</feature>
<dbReference type="Proteomes" id="UP001159641">
    <property type="component" value="Unassembled WGS sequence"/>
</dbReference>
<protein>
    <submittedName>
        <fullName evidence="2">Uncharacterized protein</fullName>
    </submittedName>
</protein>
<evidence type="ECO:0000313" key="3">
    <source>
        <dbReference type="Proteomes" id="UP001159641"/>
    </source>
</evidence>